<name>A0ACC7MGB4_9BURK</name>
<reference evidence="1" key="1">
    <citation type="submission" date="2024-11" db="EMBL/GenBank/DDBJ databases">
        <title>Description of Massilia orientalis sp. nov., isolated from rhizosphere soil of Ageratina adenophora.</title>
        <authorList>
            <person name="Wang Y."/>
        </authorList>
    </citation>
    <scope>NUCLEOTIDE SEQUENCE</scope>
    <source>
        <strain evidence="1">YIM B02787</strain>
    </source>
</reference>
<proteinExistence type="predicted"/>
<accession>A0ACC7MGB4</accession>
<dbReference type="EMBL" id="JASNRB020000016">
    <property type="protein sequence ID" value="MFJ1470649.1"/>
    <property type="molecule type" value="Genomic_DNA"/>
</dbReference>
<protein>
    <submittedName>
        <fullName evidence="1">Uncharacterized protein</fullName>
    </submittedName>
</protein>
<gene>
    <name evidence="1" type="ORF">QPK29_023275</name>
</gene>
<dbReference type="Proteomes" id="UP001168096">
    <property type="component" value="Unassembled WGS sequence"/>
</dbReference>
<keyword evidence="2" id="KW-1185">Reference proteome</keyword>
<evidence type="ECO:0000313" key="1">
    <source>
        <dbReference type="EMBL" id="MFJ1470649.1"/>
    </source>
</evidence>
<comment type="caution">
    <text evidence="1">The sequence shown here is derived from an EMBL/GenBank/DDBJ whole genome shotgun (WGS) entry which is preliminary data.</text>
</comment>
<organism evidence="1 2">
    <name type="scientific">Massilia orientalis</name>
    <dbReference type="NCBI Taxonomy" id="3050128"/>
    <lineage>
        <taxon>Bacteria</taxon>
        <taxon>Pseudomonadati</taxon>
        <taxon>Pseudomonadota</taxon>
        <taxon>Betaproteobacteria</taxon>
        <taxon>Burkholderiales</taxon>
        <taxon>Oxalobacteraceae</taxon>
        <taxon>Telluria group</taxon>
        <taxon>Massilia</taxon>
    </lineage>
</organism>
<sequence>MSIKRPRSFQVMLGLLATAGLVACASPDGDHGRHHADQSAETAGNGLPGGPQSTGGMMGAGMTGSNGSCPMTDCGNATASTQRQPMMDKDAMCAMYRGMRDAPTEQARQAMMERNMQAMSPEMRRQHMEMMRQQCQ</sequence>
<evidence type="ECO:0000313" key="2">
    <source>
        <dbReference type="Proteomes" id="UP001168096"/>
    </source>
</evidence>